<proteinExistence type="predicted"/>
<organism evidence="2 3">
    <name type="scientific">Colletotrichum lupini</name>
    <dbReference type="NCBI Taxonomy" id="145971"/>
    <lineage>
        <taxon>Eukaryota</taxon>
        <taxon>Fungi</taxon>
        <taxon>Dikarya</taxon>
        <taxon>Ascomycota</taxon>
        <taxon>Pezizomycotina</taxon>
        <taxon>Sordariomycetes</taxon>
        <taxon>Hypocreomycetidae</taxon>
        <taxon>Glomerellales</taxon>
        <taxon>Glomerellaceae</taxon>
        <taxon>Colletotrichum</taxon>
        <taxon>Colletotrichum acutatum species complex</taxon>
    </lineage>
</organism>
<dbReference type="EMBL" id="CP019477">
    <property type="protein sequence ID" value="UQC84941.1"/>
    <property type="molecule type" value="Genomic_DNA"/>
</dbReference>
<feature type="chain" id="PRO_5040358561" evidence="1">
    <location>
        <begin position="24"/>
        <end position="250"/>
    </location>
</feature>
<dbReference type="GeneID" id="73344423"/>
<evidence type="ECO:0000313" key="3">
    <source>
        <dbReference type="Proteomes" id="UP000830671"/>
    </source>
</evidence>
<reference evidence="2" key="1">
    <citation type="journal article" date="2021" name="Mol. Plant Microbe Interact.">
        <title>Complete Genome Sequence of the Plant-Pathogenic Fungus Colletotrichum lupini.</title>
        <authorList>
            <person name="Baroncelli R."/>
            <person name="Pensec F."/>
            <person name="Da Lio D."/>
            <person name="Boufleur T."/>
            <person name="Vicente I."/>
            <person name="Sarrocco S."/>
            <person name="Picot A."/>
            <person name="Baraldi E."/>
            <person name="Sukno S."/>
            <person name="Thon M."/>
            <person name="Le Floch G."/>
        </authorList>
    </citation>
    <scope>NUCLEOTIDE SEQUENCE</scope>
    <source>
        <strain evidence="2">IMI 504893</strain>
    </source>
</reference>
<dbReference type="AlphaFoldDB" id="A0A9Q8SYB0"/>
<sequence length="250" mass="27142">MATTVLASSMSLSLSLVDPACFALDMKAEEELWIYQPASPGTSAQQAAKIGAAGVGLYSVLTLGTVPGIEHLRDRSDAVVYEVGTVKSLGRRRFELPHLATYTLSQPNIIDKMSNWKRESIRTRDGGRVESSQVVRFPLAPARVGVDDHLIRPPSDVTPLPPTVVRQTEREGVPTFIHVRLLFGNFGVCGDRGRHKYLATASKVIVEAYRSLSVDQNAAQLSLGFGEEVVGSVRWSVGLLAADYQRPAPT</sequence>
<gene>
    <name evidence="2" type="ORF">CLUP02_10437</name>
</gene>
<dbReference type="KEGG" id="clup:CLUP02_10437"/>
<accession>A0A9Q8SYB0</accession>
<protein>
    <submittedName>
        <fullName evidence="2">Uncharacterized protein</fullName>
    </submittedName>
</protein>
<evidence type="ECO:0000256" key="1">
    <source>
        <dbReference type="SAM" id="SignalP"/>
    </source>
</evidence>
<dbReference type="RefSeq" id="XP_049146558.1">
    <property type="nucleotide sequence ID" value="XM_049289413.1"/>
</dbReference>
<evidence type="ECO:0000313" key="2">
    <source>
        <dbReference type="EMBL" id="UQC84941.1"/>
    </source>
</evidence>
<dbReference type="Proteomes" id="UP000830671">
    <property type="component" value="Chromosome 5"/>
</dbReference>
<keyword evidence="1" id="KW-0732">Signal</keyword>
<feature type="signal peptide" evidence="1">
    <location>
        <begin position="1"/>
        <end position="23"/>
    </location>
</feature>
<name>A0A9Q8SYB0_9PEZI</name>
<keyword evidence="3" id="KW-1185">Reference proteome</keyword>